<sequence>MTIIRGEDLAARISGRTFTLTLPDTNYEDAANVLKRIEGIVKRTQFICETDCSPISVELTAQIIESNGETSAQELFTKQPSTFNHLPDVKTA</sequence>
<dbReference type="InterPro" id="IPR000160">
    <property type="entry name" value="GGDEF_dom"/>
</dbReference>
<dbReference type="SUPFAM" id="SSF55073">
    <property type="entry name" value="Nucleotide cyclase"/>
    <property type="match status" value="1"/>
</dbReference>
<comment type="caution">
    <text evidence="2">The sequence shown here is derived from an EMBL/GenBank/DDBJ whole genome shotgun (WGS) entry which is preliminary data.</text>
</comment>
<dbReference type="InterPro" id="IPR029787">
    <property type="entry name" value="Nucleotide_cyclase"/>
</dbReference>
<reference evidence="2 3" key="1">
    <citation type="journal article" date="2024" name="BMC Biol.">
        <title>Comparative genomics of Ascetosporea gives new insight into the evolutionary basis for animal parasitism in Rhizaria.</title>
        <authorList>
            <person name="Hiltunen Thoren M."/>
            <person name="Onut-Brannstrom I."/>
            <person name="Alfjorden A."/>
            <person name="Peckova H."/>
            <person name="Swords F."/>
            <person name="Hooper C."/>
            <person name="Holzer A.S."/>
            <person name="Bass D."/>
            <person name="Burki F."/>
        </authorList>
    </citation>
    <scope>NUCLEOTIDE SEQUENCE [LARGE SCALE GENOMIC DNA]</scope>
    <source>
        <strain evidence="2">20-A016</strain>
    </source>
</reference>
<evidence type="ECO:0000313" key="2">
    <source>
        <dbReference type="EMBL" id="MES1923564.1"/>
    </source>
</evidence>
<gene>
    <name evidence="2" type="ORF">MHBO_005156</name>
</gene>
<dbReference type="Pfam" id="PF00990">
    <property type="entry name" value="GGDEF"/>
    <property type="match status" value="1"/>
</dbReference>
<feature type="domain" description="GGDEF" evidence="1">
    <location>
        <begin position="3"/>
        <end position="76"/>
    </location>
</feature>
<proteinExistence type="predicted"/>
<accession>A0ABV2AVW9</accession>
<dbReference type="EMBL" id="JBDODL010006914">
    <property type="protein sequence ID" value="MES1923564.1"/>
    <property type="molecule type" value="Genomic_DNA"/>
</dbReference>
<dbReference type="Gene3D" id="3.30.70.270">
    <property type="match status" value="1"/>
</dbReference>
<organism evidence="2 3">
    <name type="scientific">Bonamia ostreae</name>
    <dbReference type="NCBI Taxonomy" id="126728"/>
    <lineage>
        <taxon>Eukaryota</taxon>
        <taxon>Sar</taxon>
        <taxon>Rhizaria</taxon>
        <taxon>Endomyxa</taxon>
        <taxon>Ascetosporea</taxon>
        <taxon>Haplosporida</taxon>
        <taxon>Bonamia</taxon>
    </lineage>
</organism>
<protein>
    <recommendedName>
        <fullName evidence="1">GGDEF domain-containing protein</fullName>
    </recommendedName>
</protein>
<dbReference type="Proteomes" id="UP001439008">
    <property type="component" value="Unassembled WGS sequence"/>
</dbReference>
<keyword evidence="3" id="KW-1185">Reference proteome</keyword>
<name>A0ABV2AVW9_9EUKA</name>
<evidence type="ECO:0000259" key="1">
    <source>
        <dbReference type="Pfam" id="PF00990"/>
    </source>
</evidence>
<evidence type="ECO:0000313" key="3">
    <source>
        <dbReference type="Proteomes" id="UP001439008"/>
    </source>
</evidence>
<dbReference type="InterPro" id="IPR043128">
    <property type="entry name" value="Rev_trsase/Diguanyl_cyclase"/>
</dbReference>